<dbReference type="AlphaFoldDB" id="A0A4S8P7D3"/>
<organism evidence="2 3">
    <name type="scientific">Peteryoungia ipomoeae</name>
    <dbReference type="NCBI Taxonomy" id="1210932"/>
    <lineage>
        <taxon>Bacteria</taxon>
        <taxon>Pseudomonadati</taxon>
        <taxon>Pseudomonadota</taxon>
        <taxon>Alphaproteobacteria</taxon>
        <taxon>Hyphomicrobiales</taxon>
        <taxon>Rhizobiaceae</taxon>
        <taxon>Peteryoungia</taxon>
    </lineage>
</organism>
<proteinExistence type="predicted"/>
<dbReference type="SMART" id="SM00091">
    <property type="entry name" value="PAS"/>
    <property type="match status" value="2"/>
</dbReference>
<keyword evidence="3" id="KW-1185">Reference proteome</keyword>
<evidence type="ECO:0000313" key="2">
    <source>
        <dbReference type="EMBL" id="THV23804.1"/>
    </source>
</evidence>
<dbReference type="Proteomes" id="UP000308828">
    <property type="component" value="Unassembled WGS sequence"/>
</dbReference>
<dbReference type="PRINTS" id="PR01590">
    <property type="entry name" value="HTHFIS"/>
</dbReference>
<feature type="domain" description="PAS" evidence="1">
    <location>
        <begin position="283"/>
        <end position="351"/>
    </location>
</feature>
<dbReference type="OrthoDB" id="5499170at2"/>
<dbReference type="InterPro" id="IPR035965">
    <property type="entry name" value="PAS-like_dom_sf"/>
</dbReference>
<gene>
    <name evidence="2" type="primary">ppsR</name>
    <name evidence="2" type="ORF">FAA97_07395</name>
</gene>
<dbReference type="InterPro" id="IPR011785">
    <property type="entry name" value="Tscrpt_reg_PpsR-CrtJ"/>
</dbReference>
<dbReference type="Gene3D" id="1.20.5.430">
    <property type="match status" value="1"/>
</dbReference>
<dbReference type="Pfam" id="PF02954">
    <property type="entry name" value="HTH_8"/>
    <property type="match status" value="1"/>
</dbReference>
<evidence type="ECO:0000313" key="3">
    <source>
        <dbReference type="Proteomes" id="UP000308828"/>
    </source>
</evidence>
<dbReference type="Gene3D" id="3.30.450.20">
    <property type="entry name" value="PAS domain"/>
    <property type="match status" value="3"/>
</dbReference>
<reference evidence="2 3" key="1">
    <citation type="submission" date="2019-04" db="EMBL/GenBank/DDBJ databases">
        <title>Genome sequence of strain shin9-1.</title>
        <authorList>
            <person name="Gao J."/>
            <person name="Sun J."/>
        </authorList>
    </citation>
    <scope>NUCLEOTIDE SEQUENCE [LARGE SCALE GENOMIC DNA]</scope>
    <source>
        <strain evidence="3">shin9-1</strain>
    </source>
</reference>
<dbReference type="RefSeq" id="WP_136597899.1">
    <property type="nucleotide sequence ID" value="NZ_STGV01000002.1"/>
</dbReference>
<dbReference type="GO" id="GO:0043565">
    <property type="term" value="F:sequence-specific DNA binding"/>
    <property type="evidence" value="ECO:0007669"/>
    <property type="project" value="InterPro"/>
</dbReference>
<comment type="caution">
    <text evidence="2">The sequence shown here is derived from an EMBL/GenBank/DDBJ whole genome shotgun (WGS) entry which is preliminary data.</text>
</comment>
<name>A0A4S8P7D3_9HYPH</name>
<dbReference type="SUPFAM" id="SSF55785">
    <property type="entry name" value="PYP-like sensor domain (PAS domain)"/>
    <property type="match status" value="1"/>
</dbReference>
<dbReference type="InterPro" id="IPR000014">
    <property type="entry name" value="PAS"/>
</dbReference>
<dbReference type="InterPro" id="IPR009057">
    <property type="entry name" value="Homeodomain-like_sf"/>
</dbReference>
<dbReference type="EMBL" id="STGV01000002">
    <property type="protein sequence ID" value="THV23804.1"/>
    <property type="molecule type" value="Genomic_DNA"/>
</dbReference>
<evidence type="ECO:0000259" key="1">
    <source>
        <dbReference type="SMART" id="SM00091"/>
    </source>
</evidence>
<dbReference type="InterPro" id="IPR002197">
    <property type="entry name" value="HTH_Fis"/>
</dbReference>
<accession>A0A4S8P7D3</accession>
<sequence length="483" mass="52925">MKPLNGHSGTDGFAVADSLLKTLDPVSIGSLVSLGVDVVLLIDSNEIISHIHLAGKDLDDYGLSKMVGKRLHDCVTVESVPKIASMLSADSHHHPARGYQVNHKCSGKPDLPVVYSAYNAKDFGYTIVVGRELRQQMMDQQRLVQTQMELEADYRELKEAETRYRTAFKVATVAYVMLDGERRTILDANPAASTLMSSTGAPLSGKSIRDLFAKTDRDRIGDAISEARHSPNPVHVDGATSAKGQPVSLTIRAYRENGITNVLLALWPADQDQESRRQREEKPVGGSTLDIADLPEAVVQTDAEGIVLKANTLFLDLIHAPSLSQVLGRDIAAWFSNASIDMRVLYARLLDEPFVRGFTSTLTDNLLSESAVSISARRNAANETIQLIVLPQPAGNDRLTIPSPGTSEHPEGFSALVGKVPLKDLIRESLDVIEKICIEAALDQTNNNRAYAAEILGLSRQSLYIKLRRYGLEDYRTSSERRS</sequence>
<dbReference type="Gene3D" id="1.10.10.60">
    <property type="entry name" value="Homeodomain-like"/>
    <property type="match status" value="1"/>
</dbReference>
<protein>
    <submittedName>
        <fullName evidence="2">Transcriptional regulator PpsR</fullName>
    </submittedName>
</protein>
<feature type="domain" description="PAS" evidence="1">
    <location>
        <begin position="162"/>
        <end position="229"/>
    </location>
</feature>
<dbReference type="CDD" id="cd00130">
    <property type="entry name" value="PAS"/>
    <property type="match status" value="1"/>
</dbReference>
<dbReference type="Pfam" id="PF13188">
    <property type="entry name" value="PAS_8"/>
    <property type="match status" value="1"/>
</dbReference>
<dbReference type="SUPFAM" id="SSF46689">
    <property type="entry name" value="Homeodomain-like"/>
    <property type="match status" value="1"/>
</dbReference>
<dbReference type="NCBIfam" id="TIGR02040">
    <property type="entry name" value="PpsR-CrtJ"/>
    <property type="match status" value="1"/>
</dbReference>